<reference evidence="6 7" key="1">
    <citation type="journal article" date="2024" name="IMA Fungus">
        <title>IMA Genome - F19 : A genome assembly and annotation guide to empower mycologists, including annotated draft genome sequences of Ceratocystis pirilliformis, Diaporthe australafricana, Fusarium ophioides, Paecilomyces lecythidis, and Sporothrix stenoceras.</title>
        <authorList>
            <person name="Aylward J."/>
            <person name="Wilson A.M."/>
            <person name="Visagie C.M."/>
            <person name="Spraker J."/>
            <person name="Barnes I."/>
            <person name="Buitendag C."/>
            <person name="Ceriani C."/>
            <person name="Del Mar Angel L."/>
            <person name="du Plessis D."/>
            <person name="Fuchs T."/>
            <person name="Gasser K."/>
            <person name="Kramer D."/>
            <person name="Li W."/>
            <person name="Munsamy K."/>
            <person name="Piso A."/>
            <person name="Price J.L."/>
            <person name="Sonnekus B."/>
            <person name="Thomas C."/>
            <person name="van der Nest A."/>
            <person name="van Dijk A."/>
            <person name="van Heerden A."/>
            <person name="van Vuuren N."/>
            <person name="Yilmaz N."/>
            <person name="Duong T.A."/>
            <person name="van der Merwe N.A."/>
            <person name="Wingfield M.J."/>
            <person name="Wingfield B.D."/>
        </authorList>
    </citation>
    <scope>NUCLEOTIDE SEQUENCE [LARGE SCALE GENOMIC DNA]</scope>
    <source>
        <strain evidence="6 7">CMW 18300</strain>
    </source>
</reference>
<dbReference type="InterPro" id="IPR015168">
    <property type="entry name" value="SsuA/THI5"/>
</dbReference>
<gene>
    <name evidence="6" type="ORF">Daus18300_004292</name>
</gene>
<comment type="caution">
    <text evidence="6">The sequence shown here is derived from an EMBL/GenBank/DDBJ whole genome shotgun (WGS) entry which is preliminary data.</text>
</comment>
<evidence type="ECO:0000313" key="7">
    <source>
        <dbReference type="Proteomes" id="UP001583177"/>
    </source>
</evidence>
<evidence type="ECO:0000259" key="5">
    <source>
        <dbReference type="Pfam" id="PF09084"/>
    </source>
</evidence>
<proteinExistence type="inferred from homology"/>
<keyword evidence="7" id="KW-1185">Reference proteome</keyword>
<keyword evidence="3 4" id="KW-0732">Signal</keyword>
<dbReference type="Gene3D" id="3.40.190.10">
    <property type="entry name" value="Periplasmic binding protein-like II"/>
    <property type="match status" value="2"/>
</dbReference>
<dbReference type="Pfam" id="PF09084">
    <property type="entry name" value="NMT1"/>
    <property type="match status" value="1"/>
</dbReference>
<comment type="subcellular location">
    <subcellularLocation>
        <location evidence="1">Periplasm</location>
    </subcellularLocation>
</comment>
<dbReference type="Proteomes" id="UP001583177">
    <property type="component" value="Unassembled WGS sequence"/>
</dbReference>
<dbReference type="PANTHER" id="PTHR30024">
    <property type="entry name" value="ALIPHATIC SULFONATES-BINDING PROTEIN-RELATED"/>
    <property type="match status" value="1"/>
</dbReference>
<evidence type="ECO:0000256" key="4">
    <source>
        <dbReference type="SAM" id="SignalP"/>
    </source>
</evidence>
<evidence type="ECO:0000256" key="3">
    <source>
        <dbReference type="ARBA" id="ARBA00022729"/>
    </source>
</evidence>
<feature type="domain" description="SsuA/THI5-like" evidence="5">
    <location>
        <begin position="33"/>
        <end position="180"/>
    </location>
</feature>
<dbReference type="PANTHER" id="PTHR30024:SF47">
    <property type="entry name" value="TAURINE-BINDING PERIPLASMIC PROTEIN"/>
    <property type="match status" value="1"/>
</dbReference>
<name>A0ABR3X9X8_9PEZI</name>
<evidence type="ECO:0000256" key="2">
    <source>
        <dbReference type="ARBA" id="ARBA00010742"/>
    </source>
</evidence>
<comment type="similarity">
    <text evidence="2">Belongs to the bacterial solute-binding protein SsuA/TauA family.</text>
</comment>
<dbReference type="SUPFAM" id="SSF53850">
    <property type="entry name" value="Periplasmic binding protein-like II"/>
    <property type="match status" value="1"/>
</dbReference>
<evidence type="ECO:0000313" key="6">
    <source>
        <dbReference type="EMBL" id="KAL1872746.1"/>
    </source>
</evidence>
<accession>A0ABR3X9X8</accession>
<dbReference type="EMBL" id="JAWRVE010000028">
    <property type="protein sequence ID" value="KAL1872746.1"/>
    <property type="molecule type" value="Genomic_DNA"/>
</dbReference>
<organism evidence="6 7">
    <name type="scientific">Diaporthe australafricana</name>
    <dbReference type="NCBI Taxonomy" id="127596"/>
    <lineage>
        <taxon>Eukaryota</taxon>
        <taxon>Fungi</taxon>
        <taxon>Dikarya</taxon>
        <taxon>Ascomycota</taxon>
        <taxon>Pezizomycotina</taxon>
        <taxon>Sordariomycetes</taxon>
        <taxon>Sordariomycetidae</taxon>
        <taxon>Diaporthales</taxon>
        <taxon>Diaporthaceae</taxon>
        <taxon>Diaporthe</taxon>
    </lineage>
</organism>
<feature type="chain" id="PRO_5045439094" description="SsuA/THI5-like domain-containing protein" evidence="4">
    <location>
        <begin position="20"/>
        <end position="358"/>
    </location>
</feature>
<evidence type="ECO:0000256" key="1">
    <source>
        <dbReference type="ARBA" id="ARBA00004418"/>
    </source>
</evidence>
<protein>
    <recommendedName>
        <fullName evidence="5">SsuA/THI5-like domain-containing protein</fullName>
    </recommendedName>
</protein>
<sequence>MRLSTIPISLVATAIQASALQTVQYGAFTPTATYSVANQLGFFTANGLNVVFNQVASSTDAFNSILNGQYDILTATVDNALNYRFNQNQSVTVLGQLDQGPDLVIASIPSISDVSQLKGKPIIVDSPLSGYSYLLQYVLGKAGLTLANGDYSFMTVGGTSTRYADLLNGTLPNGTAVYATILTYPFTVESQALPEEEAPNVLARVSDYIALITSSAFTIRQSSLSNKTESALLTRFLASMYAANRFLLNPANANCSAKAIAKQLNVTLAVARQEYASVTNSMSGEISPGGDFTFNEEGLLNDVMARSSFGGFSSLPDSFNFTEALQPGTGKLIDYSVRDAAVALCRRDKAAFTRRCSL</sequence>
<feature type="signal peptide" evidence="4">
    <location>
        <begin position="1"/>
        <end position="19"/>
    </location>
</feature>